<dbReference type="GO" id="GO:0034040">
    <property type="term" value="F:ATPase-coupled lipid transmembrane transporter activity"/>
    <property type="evidence" value="ECO:0007669"/>
    <property type="project" value="TreeGrafter"/>
</dbReference>
<dbReference type="SUPFAM" id="SSF90123">
    <property type="entry name" value="ABC transporter transmembrane region"/>
    <property type="match status" value="1"/>
</dbReference>
<evidence type="ECO:0000256" key="2">
    <source>
        <dbReference type="ARBA" id="ARBA00022475"/>
    </source>
</evidence>
<feature type="coiled-coil region" evidence="8">
    <location>
        <begin position="230"/>
        <end position="257"/>
    </location>
</feature>
<evidence type="ECO:0000256" key="7">
    <source>
        <dbReference type="ARBA" id="ARBA00023136"/>
    </source>
</evidence>
<keyword evidence="7 9" id="KW-0472">Membrane</keyword>
<dbReference type="EMBL" id="BMCG01000002">
    <property type="protein sequence ID" value="GGC02415.1"/>
    <property type="molecule type" value="Genomic_DNA"/>
</dbReference>
<comment type="caution">
    <text evidence="12">The sequence shown here is derived from an EMBL/GenBank/DDBJ whole genome shotgun (WGS) entry which is preliminary data.</text>
</comment>
<keyword evidence="2" id="KW-1003">Cell membrane</keyword>
<dbReference type="PANTHER" id="PTHR24221">
    <property type="entry name" value="ATP-BINDING CASSETTE SUB-FAMILY B"/>
    <property type="match status" value="1"/>
</dbReference>
<gene>
    <name evidence="12" type="ORF">GCM10007205_09630</name>
</gene>
<dbReference type="GO" id="GO:0016887">
    <property type="term" value="F:ATP hydrolysis activity"/>
    <property type="evidence" value="ECO:0007669"/>
    <property type="project" value="InterPro"/>
</dbReference>
<evidence type="ECO:0000256" key="5">
    <source>
        <dbReference type="ARBA" id="ARBA00022840"/>
    </source>
</evidence>
<dbReference type="SMART" id="SM00382">
    <property type="entry name" value="AAA"/>
    <property type="match status" value="1"/>
</dbReference>
<dbReference type="Pfam" id="PF00005">
    <property type="entry name" value="ABC_tran"/>
    <property type="match status" value="1"/>
</dbReference>
<sequence length="578" mass="61529">MRGMKLSAVNELRAVIHLFAAEHRQRAWLGAGVAALTVLSGMALLGLSGWFITATAIAGLNVALAFAFDVFMPSAGIRLLAMGRTGLRYAERLITHDTTLAVLADLRVRLFRGWAGPEAARRLLARPAQLLFRLTADIDALDSVYLRVMVPMFAATMAALATGIALAFIDAWLGLSVGLWLLGSGLGIALAVAWRARDIARRRYHMLEALRARSIDLVAGQTELLMHGRLSAQSDKLQKADARMAEADDALNHLESLSGMAYAIAGVAMLCGTLLWTAALVEQGVIGTPVAALALLLVLTATEPFSALRRGALEWGRTLLAARRLAERVQESECAVAAGAFSSNTFAVRLDAIAGDPAGAAATGLPYLHDLSLHIRHGERVALIGHSGAGKSTLMAIVAGELPVQEGMVAVAAHTLLTQRTELFQDSVRDNLLLAAPQADDATLWGALRQAGLADTIAATPGGLDTRLGEGGLGLSGGQARRLALARAFLREVPLWLLDEPTEGLDHVTAGDVLARLRHALDLEQRAGRARAILIATHVRREAMLADRIVQMRKGVIVADTRRGEALFDALLDTLRAD</sequence>
<keyword evidence="4" id="KW-0547">Nucleotide-binding</keyword>
<feature type="transmembrane region" description="Helical" evidence="9">
    <location>
        <begin position="260"/>
        <end position="279"/>
    </location>
</feature>
<feature type="transmembrane region" description="Helical" evidence="9">
    <location>
        <begin position="148"/>
        <end position="169"/>
    </location>
</feature>
<proteinExistence type="predicted"/>
<reference evidence="12" key="2">
    <citation type="submission" date="2020-09" db="EMBL/GenBank/DDBJ databases">
        <authorList>
            <person name="Sun Q."/>
            <person name="Sedlacek I."/>
        </authorList>
    </citation>
    <scope>NUCLEOTIDE SEQUENCE</scope>
    <source>
        <strain evidence="12">CCM 7086</strain>
    </source>
</reference>
<keyword evidence="8" id="KW-0175">Coiled coil</keyword>
<dbReference type="PROSITE" id="PS50929">
    <property type="entry name" value="ABC_TM1F"/>
    <property type="match status" value="1"/>
</dbReference>
<evidence type="ECO:0000259" key="11">
    <source>
        <dbReference type="PROSITE" id="PS50929"/>
    </source>
</evidence>
<evidence type="ECO:0000313" key="13">
    <source>
        <dbReference type="Proteomes" id="UP000620266"/>
    </source>
</evidence>
<evidence type="ECO:0000313" key="12">
    <source>
        <dbReference type="EMBL" id="GGC02415.1"/>
    </source>
</evidence>
<feature type="transmembrane region" description="Helical" evidence="9">
    <location>
        <begin position="285"/>
        <end position="302"/>
    </location>
</feature>
<dbReference type="InterPro" id="IPR036640">
    <property type="entry name" value="ABC1_TM_sf"/>
</dbReference>
<feature type="transmembrane region" description="Helical" evidence="9">
    <location>
        <begin position="175"/>
        <end position="196"/>
    </location>
</feature>
<comment type="subcellular location">
    <subcellularLocation>
        <location evidence="1">Cell membrane</location>
        <topology evidence="1">Multi-pass membrane protein</topology>
    </subcellularLocation>
</comment>
<organism evidence="12 13">
    <name type="scientific">Oxalicibacterium flavum</name>
    <dbReference type="NCBI Taxonomy" id="179467"/>
    <lineage>
        <taxon>Bacteria</taxon>
        <taxon>Pseudomonadati</taxon>
        <taxon>Pseudomonadota</taxon>
        <taxon>Betaproteobacteria</taxon>
        <taxon>Burkholderiales</taxon>
        <taxon>Oxalobacteraceae</taxon>
        <taxon>Oxalicibacterium</taxon>
    </lineage>
</organism>
<dbReference type="SUPFAM" id="SSF52540">
    <property type="entry name" value="P-loop containing nucleoside triphosphate hydrolases"/>
    <property type="match status" value="1"/>
</dbReference>
<feature type="transmembrane region" description="Helical" evidence="9">
    <location>
        <begin position="27"/>
        <end position="52"/>
    </location>
</feature>
<keyword evidence="6 9" id="KW-1133">Transmembrane helix</keyword>
<dbReference type="Gene3D" id="3.40.50.300">
    <property type="entry name" value="P-loop containing nucleotide triphosphate hydrolases"/>
    <property type="match status" value="1"/>
</dbReference>
<feature type="transmembrane region" description="Helical" evidence="9">
    <location>
        <begin position="58"/>
        <end position="81"/>
    </location>
</feature>
<dbReference type="Proteomes" id="UP000620266">
    <property type="component" value="Unassembled WGS sequence"/>
</dbReference>
<dbReference type="Gene3D" id="1.20.1560.10">
    <property type="entry name" value="ABC transporter type 1, transmembrane domain"/>
    <property type="match status" value="1"/>
</dbReference>
<keyword evidence="13" id="KW-1185">Reference proteome</keyword>
<dbReference type="InterPro" id="IPR011527">
    <property type="entry name" value="ABC1_TM_dom"/>
</dbReference>
<dbReference type="AlphaFoldDB" id="A0A8J2XWY4"/>
<dbReference type="InterPro" id="IPR003593">
    <property type="entry name" value="AAA+_ATPase"/>
</dbReference>
<keyword evidence="3 9" id="KW-0812">Transmembrane</keyword>
<name>A0A8J2XWY4_9BURK</name>
<reference evidence="12" key="1">
    <citation type="journal article" date="2014" name="Int. J. Syst. Evol. Microbiol.">
        <title>Complete genome sequence of Corynebacterium casei LMG S-19264T (=DSM 44701T), isolated from a smear-ripened cheese.</title>
        <authorList>
            <consortium name="US DOE Joint Genome Institute (JGI-PGF)"/>
            <person name="Walter F."/>
            <person name="Albersmeier A."/>
            <person name="Kalinowski J."/>
            <person name="Ruckert C."/>
        </authorList>
    </citation>
    <scope>NUCLEOTIDE SEQUENCE</scope>
    <source>
        <strain evidence="12">CCM 7086</strain>
    </source>
</reference>
<evidence type="ECO:0000256" key="1">
    <source>
        <dbReference type="ARBA" id="ARBA00004651"/>
    </source>
</evidence>
<feature type="domain" description="ABC transporter" evidence="10">
    <location>
        <begin position="348"/>
        <end position="577"/>
    </location>
</feature>
<protein>
    <submittedName>
        <fullName evidence="12">ABC transporter ATP-binding protein</fullName>
    </submittedName>
</protein>
<dbReference type="GO" id="GO:0140359">
    <property type="term" value="F:ABC-type transporter activity"/>
    <property type="evidence" value="ECO:0007669"/>
    <property type="project" value="InterPro"/>
</dbReference>
<dbReference type="PROSITE" id="PS50893">
    <property type="entry name" value="ABC_TRANSPORTER_2"/>
    <property type="match status" value="1"/>
</dbReference>
<feature type="domain" description="ABC transmembrane type-1" evidence="11">
    <location>
        <begin position="28"/>
        <end position="317"/>
    </location>
</feature>
<dbReference type="GO" id="GO:0005886">
    <property type="term" value="C:plasma membrane"/>
    <property type="evidence" value="ECO:0007669"/>
    <property type="project" value="UniProtKB-SubCell"/>
</dbReference>
<evidence type="ECO:0000256" key="9">
    <source>
        <dbReference type="SAM" id="Phobius"/>
    </source>
</evidence>
<evidence type="ECO:0000256" key="8">
    <source>
        <dbReference type="SAM" id="Coils"/>
    </source>
</evidence>
<dbReference type="GO" id="GO:0005524">
    <property type="term" value="F:ATP binding"/>
    <property type="evidence" value="ECO:0007669"/>
    <property type="project" value="UniProtKB-KW"/>
</dbReference>
<dbReference type="InterPro" id="IPR027417">
    <property type="entry name" value="P-loop_NTPase"/>
</dbReference>
<dbReference type="InterPro" id="IPR003439">
    <property type="entry name" value="ABC_transporter-like_ATP-bd"/>
</dbReference>
<dbReference type="PROSITE" id="PS00211">
    <property type="entry name" value="ABC_TRANSPORTER_1"/>
    <property type="match status" value="1"/>
</dbReference>
<evidence type="ECO:0000256" key="6">
    <source>
        <dbReference type="ARBA" id="ARBA00022989"/>
    </source>
</evidence>
<evidence type="ECO:0000256" key="4">
    <source>
        <dbReference type="ARBA" id="ARBA00022741"/>
    </source>
</evidence>
<dbReference type="PANTHER" id="PTHR24221:SF654">
    <property type="entry name" value="ATP-BINDING CASSETTE SUB-FAMILY B MEMBER 6"/>
    <property type="match status" value="1"/>
</dbReference>
<accession>A0A8J2XWY4</accession>
<evidence type="ECO:0000259" key="10">
    <source>
        <dbReference type="PROSITE" id="PS50893"/>
    </source>
</evidence>
<evidence type="ECO:0000256" key="3">
    <source>
        <dbReference type="ARBA" id="ARBA00022692"/>
    </source>
</evidence>
<keyword evidence="5 12" id="KW-0067">ATP-binding</keyword>
<dbReference type="InterPro" id="IPR017871">
    <property type="entry name" value="ABC_transporter-like_CS"/>
</dbReference>
<dbReference type="InterPro" id="IPR039421">
    <property type="entry name" value="Type_1_exporter"/>
</dbReference>